<feature type="compositionally biased region" description="Gly residues" evidence="1">
    <location>
        <begin position="840"/>
        <end position="852"/>
    </location>
</feature>
<dbReference type="EMBL" id="ULHB01000062">
    <property type="protein sequence ID" value="SYW80080.1"/>
    <property type="molecule type" value="Genomic_DNA"/>
</dbReference>
<dbReference type="PANTHER" id="PTHR13357">
    <property type="entry name" value="SH3 ADAPTER PROTEIN SPIN90 NCK INTERACTING PROTEIN WITH SH3 DOMAIN"/>
    <property type="match status" value="1"/>
</dbReference>
<evidence type="ECO:0000313" key="6">
    <source>
        <dbReference type="Proteomes" id="UP000658997"/>
    </source>
</evidence>
<feature type="region of interest" description="Disordered" evidence="1">
    <location>
        <begin position="216"/>
        <end position="236"/>
    </location>
</feature>
<evidence type="ECO:0000256" key="1">
    <source>
        <dbReference type="SAM" id="MobiDB-lite"/>
    </source>
</evidence>
<dbReference type="OrthoDB" id="445362at2759"/>
<feature type="compositionally biased region" description="Low complexity" evidence="1">
    <location>
        <begin position="634"/>
        <end position="648"/>
    </location>
</feature>
<protein>
    <submittedName>
        <fullName evidence="4">Related to LDB17 - protein involved in the regulation of endocytosis</fullName>
    </submittedName>
    <submittedName>
        <fullName evidence="3">Related to LDB17-protein involved in the regulation of endocytosis</fullName>
    </submittedName>
</protein>
<dbReference type="GO" id="GO:0030479">
    <property type="term" value="C:actin cortical patch"/>
    <property type="evidence" value="ECO:0007669"/>
    <property type="project" value="TreeGrafter"/>
</dbReference>
<accession>A0A1K0H0K9</accession>
<reference evidence="5" key="1">
    <citation type="submission" date="2016-04" db="EMBL/GenBank/DDBJ databases">
        <authorList>
            <person name="Guldener U."/>
            <person name="Guldener U."/>
        </authorList>
    </citation>
    <scope>NUCLEOTIDE SEQUENCE [LARGE SCALE GENOMIC DNA]</scope>
    <source>
        <strain evidence="5">UB2112</strain>
    </source>
</reference>
<dbReference type="InterPro" id="IPR018556">
    <property type="entry name" value="SPIN90/Ldb17_LRD"/>
</dbReference>
<name>A0A1K0H0K9_9BASI</name>
<sequence>MDPFASYAALDNPQQFWAELDDILDIPFHPPPPSSSSHPSTSIADAEALLHAKRIYTASVLAKFLHLCAASFNDNLSSEYNQDYCISRLFSSTAFHDDADPSPAAAEDPTNIAMHQLAAEEAIRIMQTSTSIPVLLMTYEIVLQYGDAFPSTYKSVQASASTVSFVGLRAFLHRLVHQIWAGSYAAQAEAKIGISEQQQQQLGVVGWNGAHWDQQDTYQQDQQERASSSTTPAPTSTATYISRALTSSSASKHIAIQISLREKAVRMLYEVCRVQKLEPSHLKAFDERFIHHLFDLVEETRHHDDEDFNYRLIKLLVAVNEQYMVSTLTLTSTASASSSTATVSGQVDSTTPTHTRPVNLVLSVLQQRLNASKTFGENVIFMLNRASSSDAEDVCMQLLLLKLLYLLFTTKATACYFYTNDLRVLVDIFIRKLHDLPDESESLRHTYLRVLHPLLTNTQLCTYPYKRPQIRRLLDALLAHAHLRDISPTTRRLVDRCLRAEWCVELDRLDGTERTAKVEPIGGGQSHIKVMQPAVTSEGLPMLATKIKENSGSVQATANSLAATTEEGVSPVSIDTTLSATSLSLDSASEPPRARSGSASLSVPSALPIRDKRVASLSNHPRSPLEDTPPCRPTSAAALSSATGSTLAQNRRALSACAQSAPWTPPSVDSPGLRQTSRLSEVGAEKDDALSTASSWHAHLLEDAPAQSGKVEGGEGSHFNQHQKEAEARVASPLVSASTFQVLSGGGHSGEGSDSTITASCPVGTGMNPTPPAGEAPKRRKPPQPPTCAATTPTAARRAMQLSSSEPHFSHNTNSPNPPRSASPYPASASSTPANQDAGQPGGAKGSVASGGGRRRPPPPPPPSAVSQMVQSVQRQKEEESAN</sequence>
<proteinExistence type="predicted"/>
<feature type="region of interest" description="Disordered" evidence="1">
    <location>
        <begin position="706"/>
        <end position="883"/>
    </location>
</feature>
<reference evidence="4" key="3">
    <citation type="submission" date="2018-08" db="EMBL/GenBank/DDBJ databases">
        <authorList>
            <person name="Guldener U."/>
        </authorList>
    </citation>
    <scope>NUCLEOTIDE SEQUENCE</scope>
    <source>
        <strain evidence="4">UB2</strain>
    </source>
</reference>
<feature type="compositionally biased region" description="Polar residues" evidence="1">
    <location>
        <begin position="801"/>
        <end position="811"/>
    </location>
</feature>
<dbReference type="AlphaFoldDB" id="A0A1K0H0K9"/>
<dbReference type="Proteomes" id="UP000179920">
    <property type="component" value="Chromosome III"/>
</dbReference>
<feature type="compositionally biased region" description="Low complexity" evidence="1">
    <location>
        <begin position="787"/>
        <end position="799"/>
    </location>
</feature>
<organism evidence="3 5">
    <name type="scientific">Ustilago bromivora</name>
    <dbReference type="NCBI Taxonomy" id="307758"/>
    <lineage>
        <taxon>Eukaryota</taxon>
        <taxon>Fungi</taxon>
        <taxon>Dikarya</taxon>
        <taxon>Basidiomycota</taxon>
        <taxon>Ustilaginomycotina</taxon>
        <taxon>Ustilaginomycetes</taxon>
        <taxon>Ustilaginales</taxon>
        <taxon>Ustilaginaceae</taxon>
        <taxon>Ustilago</taxon>
    </lineage>
</organism>
<gene>
    <name evidence="4" type="ORF">UBRO2_03348</name>
    <name evidence="3" type="ORF">UBRO_02107</name>
</gene>
<feature type="compositionally biased region" description="Low complexity" evidence="1">
    <location>
        <begin position="865"/>
        <end position="874"/>
    </location>
</feature>
<reference evidence="3" key="2">
    <citation type="submission" date="2016-04" db="EMBL/GenBank/DDBJ databases">
        <authorList>
            <person name="Evans L.H."/>
            <person name="Alamgir A."/>
            <person name="Owens N."/>
            <person name="Weber N.D."/>
            <person name="Virtaneva K."/>
            <person name="Barbian K."/>
            <person name="Babar A."/>
            <person name="Rosenke K."/>
        </authorList>
    </citation>
    <scope>NUCLEOTIDE SEQUENCE</scope>
    <source>
        <strain evidence="3">UB2112</strain>
    </source>
</reference>
<feature type="compositionally biased region" description="Low complexity" evidence="1">
    <location>
        <begin position="822"/>
        <end position="835"/>
    </location>
</feature>
<dbReference type="GO" id="GO:0000147">
    <property type="term" value="P:actin cortical patch assembly"/>
    <property type="evidence" value="ECO:0007669"/>
    <property type="project" value="TreeGrafter"/>
</dbReference>
<dbReference type="InterPro" id="IPR030125">
    <property type="entry name" value="SPIN90/Ldb17"/>
</dbReference>
<keyword evidence="6" id="KW-1185">Reference proteome</keyword>
<evidence type="ECO:0000313" key="5">
    <source>
        <dbReference type="Proteomes" id="UP000179920"/>
    </source>
</evidence>
<evidence type="ECO:0000313" key="4">
    <source>
        <dbReference type="EMBL" id="SYW80080.1"/>
    </source>
</evidence>
<feature type="region of interest" description="Disordered" evidence="1">
    <location>
        <begin position="584"/>
        <end position="674"/>
    </location>
</feature>
<dbReference type="Proteomes" id="UP000658997">
    <property type="component" value="Unassembled WGS sequence"/>
</dbReference>
<dbReference type="GO" id="GO:0006897">
    <property type="term" value="P:endocytosis"/>
    <property type="evidence" value="ECO:0007669"/>
    <property type="project" value="TreeGrafter"/>
</dbReference>
<feature type="domain" description="SPIN90/Ldb17 leucine-rich" evidence="2">
    <location>
        <begin position="305"/>
        <end position="470"/>
    </location>
</feature>
<dbReference type="EMBL" id="LT558119">
    <property type="protein sequence ID" value="SAM78678.1"/>
    <property type="molecule type" value="Genomic_DNA"/>
</dbReference>
<dbReference type="PANTHER" id="PTHR13357:SF1">
    <property type="entry name" value="NCK-INTERACTING PROTEIN WITH SH3 DOMAIN"/>
    <property type="match status" value="1"/>
</dbReference>
<dbReference type="GO" id="GO:0071933">
    <property type="term" value="F:Arp2/3 complex binding"/>
    <property type="evidence" value="ECO:0007669"/>
    <property type="project" value="TreeGrafter"/>
</dbReference>
<evidence type="ECO:0000313" key="3">
    <source>
        <dbReference type="EMBL" id="SAM78678.1"/>
    </source>
</evidence>
<dbReference type="Pfam" id="PF09431">
    <property type="entry name" value="SPIN90_LRD"/>
    <property type="match status" value="1"/>
</dbReference>
<dbReference type="GO" id="GO:0051666">
    <property type="term" value="P:actin cortical patch localization"/>
    <property type="evidence" value="ECO:0007669"/>
    <property type="project" value="TreeGrafter"/>
</dbReference>
<evidence type="ECO:0000259" key="2">
    <source>
        <dbReference type="Pfam" id="PF09431"/>
    </source>
</evidence>